<sequence length="273" mass="31262">MASTVTDRNSPFVVIPNARERSLRHALAHPDPKLKIVWINVKTGENCSMLVGLYLFRVLTAGASHNMLPESGVGTVPNYCYTITLGLLPGSTENMEFLFRLLWRAVKITKPNEGVYAILKPLDNLFHSFCFYRILMALQVRGLLEGWGSVVNRWMLCGVPCMGPELVTIWKHFRPDHDALQHLHASVAYHHVANNIPITADPHTMDGLALQHFLTLMTHVGRAKGHRDRHPEWWAHQLEENWWHLQDFAKRLTPDLHSHVQLAKYFHPKGRLD</sequence>
<organism evidence="1 2">
    <name type="scientific">Diplodia seriata</name>
    <dbReference type="NCBI Taxonomy" id="420778"/>
    <lineage>
        <taxon>Eukaryota</taxon>
        <taxon>Fungi</taxon>
        <taxon>Dikarya</taxon>
        <taxon>Ascomycota</taxon>
        <taxon>Pezizomycotina</taxon>
        <taxon>Dothideomycetes</taxon>
        <taxon>Dothideomycetes incertae sedis</taxon>
        <taxon>Botryosphaeriales</taxon>
        <taxon>Botryosphaeriaceae</taxon>
        <taxon>Diplodia</taxon>
    </lineage>
</organism>
<dbReference type="EMBL" id="LAQI01000081">
    <property type="protein sequence ID" value="KKY21765.1"/>
    <property type="molecule type" value="Genomic_DNA"/>
</dbReference>
<comment type="caution">
    <text evidence="1">The sequence shown here is derived from an EMBL/GenBank/DDBJ whole genome shotgun (WGS) entry which is preliminary data.</text>
</comment>
<gene>
    <name evidence="1" type="ORF">UCDDS831_g04020</name>
</gene>
<accession>A0A0G2GYR0</accession>
<evidence type="ECO:0000313" key="1">
    <source>
        <dbReference type="EMBL" id="KKY21765.1"/>
    </source>
</evidence>
<dbReference type="Proteomes" id="UP000034182">
    <property type="component" value="Unassembled WGS sequence"/>
</dbReference>
<name>A0A0G2GYR0_9PEZI</name>
<proteinExistence type="predicted"/>
<dbReference type="AlphaFoldDB" id="A0A0G2GYR0"/>
<reference evidence="1 2" key="1">
    <citation type="submission" date="2015-03" db="EMBL/GenBank/DDBJ databases">
        <authorList>
            <person name="Morales-Cruz A."/>
            <person name="Amrine K.C."/>
            <person name="Cantu D."/>
        </authorList>
    </citation>
    <scope>NUCLEOTIDE SEQUENCE [LARGE SCALE GENOMIC DNA]</scope>
    <source>
        <strain evidence="1">DS831</strain>
    </source>
</reference>
<evidence type="ECO:0000313" key="2">
    <source>
        <dbReference type="Proteomes" id="UP000034182"/>
    </source>
</evidence>
<protein>
    <submittedName>
        <fullName evidence="1">Uncharacterized protein</fullName>
    </submittedName>
</protein>
<reference evidence="1 2" key="2">
    <citation type="submission" date="2015-05" db="EMBL/GenBank/DDBJ databases">
        <title>Distinctive expansion of gene families associated with plant cell wall degradation and secondary metabolism in the genomes of grapevine trunk pathogens.</title>
        <authorList>
            <person name="Lawrence D.P."/>
            <person name="Travadon R."/>
            <person name="Rolshausen P.E."/>
            <person name="Baumgartner K."/>
        </authorList>
    </citation>
    <scope>NUCLEOTIDE SEQUENCE [LARGE SCALE GENOMIC DNA]</scope>
    <source>
        <strain evidence="1">DS831</strain>
    </source>
</reference>